<dbReference type="AlphaFoldDB" id="A0A2M8PHN6"/>
<dbReference type="Pfam" id="PF13692">
    <property type="entry name" value="Glyco_trans_1_4"/>
    <property type="match status" value="1"/>
</dbReference>
<dbReference type="Gene3D" id="3.40.50.2000">
    <property type="entry name" value="Glycogen Phosphorylase B"/>
    <property type="match status" value="2"/>
</dbReference>
<gene>
    <name evidence="1" type="ORF">CUN49_02145</name>
</gene>
<dbReference type="PANTHER" id="PTHR45947">
    <property type="entry name" value="SULFOQUINOVOSYL TRANSFERASE SQD2"/>
    <property type="match status" value="1"/>
</dbReference>
<sequence length="295" mass="32733">MRLFYLANVRLPTEKAHGLQIVQNCAAFAEQGAQVTLYVARRFNTPELRKVHDIHEHYGVPHNFAIKRVPCLDLLPLGRAERLLFAIQTLSYTLALLALMCLRRAELYYSRDALTLLALSALKPRRALVYEAHTLAQSRLGRWLQGLCLRRVGLVVATTGYLAARLQERGASRVMVAHDGFRAERFANLPDQKAARQRLSLPTDAFVVGYVGRLHTVGMSKGVDVLIDAIAASARPISLCLVGGPDEMAEQLQARWRAHGLSEARFLAVGQVKPSEVPLYLAAFDVCALPLPFTE</sequence>
<reference evidence="1 2" key="1">
    <citation type="submission" date="2017-11" db="EMBL/GenBank/DDBJ databases">
        <title>Evolution of Phototrophy in the Chloroflexi Phylum Driven by Horizontal Gene Transfer.</title>
        <authorList>
            <person name="Ward L.M."/>
            <person name="Hemp J."/>
            <person name="Shih P.M."/>
            <person name="Mcglynn S.E."/>
            <person name="Fischer W."/>
        </authorList>
    </citation>
    <scope>NUCLEOTIDE SEQUENCE [LARGE SCALE GENOMIC DNA]</scope>
    <source>
        <strain evidence="1">JP3_13</strain>
    </source>
</reference>
<dbReference type="Proteomes" id="UP000229681">
    <property type="component" value="Unassembled WGS sequence"/>
</dbReference>
<feature type="non-terminal residue" evidence="1">
    <location>
        <position position="295"/>
    </location>
</feature>
<organism evidence="1 2">
    <name type="scientific">Candidatus Thermofonsia Clade 1 bacterium</name>
    <dbReference type="NCBI Taxonomy" id="2364210"/>
    <lineage>
        <taxon>Bacteria</taxon>
        <taxon>Bacillati</taxon>
        <taxon>Chloroflexota</taxon>
        <taxon>Candidatus Thermofontia</taxon>
        <taxon>Candidatus Thermofonsia Clade 1</taxon>
    </lineage>
</organism>
<proteinExistence type="predicted"/>
<name>A0A2M8PHN6_9CHLR</name>
<accession>A0A2M8PHN6</accession>
<comment type="caution">
    <text evidence="1">The sequence shown here is derived from an EMBL/GenBank/DDBJ whole genome shotgun (WGS) entry which is preliminary data.</text>
</comment>
<dbReference type="InterPro" id="IPR050194">
    <property type="entry name" value="Glycosyltransferase_grp1"/>
</dbReference>
<evidence type="ECO:0000313" key="1">
    <source>
        <dbReference type="EMBL" id="PJF37057.1"/>
    </source>
</evidence>
<evidence type="ECO:0000313" key="2">
    <source>
        <dbReference type="Proteomes" id="UP000229681"/>
    </source>
</evidence>
<protein>
    <submittedName>
        <fullName evidence="1">Uncharacterized protein</fullName>
    </submittedName>
</protein>
<dbReference type="PANTHER" id="PTHR45947:SF3">
    <property type="entry name" value="SULFOQUINOVOSYL TRANSFERASE SQD2"/>
    <property type="match status" value="1"/>
</dbReference>
<dbReference type="GO" id="GO:0016757">
    <property type="term" value="F:glycosyltransferase activity"/>
    <property type="evidence" value="ECO:0007669"/>
    <property type="project" value="TreeGrafter"/>
</dbReference>
<dbReference type="EMBL" id="PGTM01000016">
    <property type="protein sequence ID" value="PJF37057.1"/>
    <property type="molecule type" value="Genomic_DNA"/>
</dbReference>
<dbReference type="SUPFAM" id="SSF53756">
    <property type="entry name" value="UDP-Glycosyltransferase/glycogen phosphorylase"/>
    <property type="match status" value="1"/>
</dbReference>